<accession>A0A916XWG9</accession>
<dbReference type="GO" id="GO:0016491">
    <property type="term" value="F:oxidoreductase activity"/>
    <property type="evidence" value="ECO:0007669"/>
    <property type="project" value="UniProtKB-KW"/>
</dbReference>
<dbReference type="AlphaFoldDB" id="A0A916XWG9"/>
<dbReference type="EMBL" id="BMJJ01000004">
    <property type="protein sequence ID" value="GGD17066.1"/>
    <property type="molecule type" value="Genomic_DNA"/>
</dbReference>
<keyword evidence="4" id="KW-1185">Reference proteome</keyword>
<dbReference type="SUPFAM" id="SSF51905">
    <property type="entry name" value="FAD/NAD(P)-binding domain"/>
    <property type="match status" value="1"/>
</dbReference>
<dbReference type="SUPFAM" id="SSF54373">
    <property type="entry name" value="FAD-linked reductases, C-terminal domain"/>
    <property type="match status" value="1"/>
</dbReference>
<proteinExistence type="predicted"/>
<name>A0A916XWG9_9HYPH</name>
<protein>
    <submittedName>
        <fullName evidence="3">D-amino-acid dehydrogenase</fullName>
    </submittedName>
</protein>
<dbReference type="PANTHER" id="PTHR13847">
    <property type="entry name" value="SARCOSINE DEHYDROGENASE-RELATED"/>
    <property type="match status" value="1"/>
</dbReference>
<evidence type="ECO:0000256" key="1">
    <source>
        <dbReference type="ARBA" id="ARBA00023002"/>
    </source>
</evidence>
<dbReference type="Gene3D" id="3.30.9.10">
    <property type="entry name" value="D-Amino Acid Oxidase, subunit A, domain 2"/>
    <property type="match status" value="1"/>
</dbReference>
<dbReference type="InterPro" id="IPR006076">
    <property type="entry name" value="FAD-dep_OxRdtase"/>
</dbReference>
<dbReference type="Gene3D" id="3.50.50.60">
    <property type="entry name" value="FAD/NAD(P)-binding domain"/>
    <property type="match status" value="2"/>
</dbReference>
<dbReference type="RefSeq" id="WP_244640019.1">
    <property type="nucleotide sequence ID" value="NZ_BMJJ01000004.1"/>
</dbReference>
<feature type="domain" description="FAD dependent oxidoreductase" evidence="2">
    <location>
        <begin position="10"/>
        <end position="400"/>
    </location>
</feature>
<dbReference type="Proteomes" id="UP000613160">
    <property type="component" value="Unassembled WGS sequence"/>
</dbReference>
<organism evidence="3 4">
    <name type="scientific">Aureimonas glaciei</name>
    <dbReference type="NCBI Taxonomy" id="1776957"/>
    <lineage>
        <taxon>Bacteria</taxon>
        <taxon>Pseudomonadati</taxon>
        <taxon>Pseudomonadota</taxon>
        <taxon>Alphaproteobacteria</taxon>
        <taxon>Hyphomicrobiales</taxon>
        <taxon>Aurantimonadaceae</taxon>
        <taxon>Aureimonas</taxon>
    </lineage>
</organism>
<dbReference type="InterPro" id="IPR036188">
    <property type="entry name" value="FAD/NAD-bd_sf"/>
</dbReference>
<reference evidence="3" key="2">
    <citation type="submission" date="2020-09" db="EMBL/GenBank/DDBJ databases">
        <authorList>
            <person name="Sun Q."/>
            <person name="Zhou Y."/>
        </authorList>
    </citation>
    <scope>NUCLEOTIDE SEQUENCE</scope>
    <source>
        <strain evidence="3">CGMCC 1.15493</strain>
    </source>
</reference>
<gene>
    <name evidence="3" type="ORF">GCM10011335_19900</name>
</gene>
<comment type="caution">
    <text evidence="3">The sequence shown here is derived from an EMBL/GenBank/DDBJ whole genome shotgun (WGS) entry which is preliminary data.</text>
</comment>
<reference evidence="3" key="1">
    <citation type="journal article" date="2014" name="Int. J. Syst. Evol. Microbiol.">
        <title>Complete genome sequence of Corynebacterium casei LMG S-19264T (=DSM 44701T), isolated from a smear-ripened cheese.</title>
        <authorList>
            <consortium name="US DOE Joint Genome Institute (JGI-PGF)"/>
            <person name="Walter F."/>
            <person name="Albersmeier A."/>
            <person name="Kalinowski J."/>
            <person name="Ruckert C."/>
        </authorList>
    </citation>
    <scope>NUCLEOTIDE SEQUENCE</scope>
    <source>
        <strain evidence="3">CGMCC 1.15493</strain>
    </source>
</reference>
<sequence length="419" mass="44987">MSGTKDNPVDVAVIGAGIIGITAAYFLQDEKKSVVLVDRAGPAEATSAGNAGALAFTDVLPLASPGIMRKAPFWLLDPLGPLSIPPAYALKIAPWLRRFWEASRPAAYAASTRAQVALMRISRNEMTQLVDSAGLAHMVRSDGCLEVYEGAAQWQASLPGWQARQREGIVFRHVERDGIDALQKGLSPRFTHGTFVPEWQNVSDPRDFALALYARVAERGATFQRGLVETVEPEGETVVVRFADGTTLHAKQAIIAAGAWSKPLAEKLGDDVPLETERGYNTTLPPGAFDLKRQIVFGGHGFVVSALSTGIRVGGAVELGGLDLPPNFKRSKAMLDKAKAFLPGLDTTGGQEWMGFRPSMPDSLPVIGRSKVSARIAYAFGHGHLGLTQSAGTGRLVADLLERRMPAIPLEPFRPGRFS</sequence>
<dbReference type="PANTHER" id="PTHR13847:SF289">
    <property type="entry name" value="GLYCINE OXIDASE"/>
    <property type="match status" value="1"/>
</dbReference>
<evidence type="ECO:0000259" key="2">
    <source>
        <dbReference type="Pfam" id="PF01266"/>
    </source>
</evidence>
<dbReference type="GO" id="GO:0005737">
    <property type="term" value="C:cytoplasm"/>
    <property type="evidence" value="ECO:0007669"/>
    <property type="project" value="TreeGrafter"/>
</dbReference>
<dbReference type="Pfam" id="PF01266">
    <property type="entry name" value="DAO"/>
    <property type="match status" value="1"/>
</dbReference>
<evidence type="ECO:0000313" key="3">
    <source>
        <dbReference type="EMBL" id="GGD17066.1"/>
    </source>
</evidence>
<keyword evidence="1" id="KW-0560">Oxidoreductase</keyword>
<evidence type="ECO:0000313" key="4">
    <source>
        <dbReference type="Proteomes" id="UP000613160"/>
    </source>
</evidence>